<comment type="caution">
    <text evidence="7">The sequence shown here is derived from an EMBL/GenBank/DDBJ whole genome shotgun (WGS) entry which is preliminary data.</text>
</comment>
<organism evidence="7 8">
    <name type="scientific">Mesorhizobium abyssinicae</name>
    <dbReference type="NCBI Taxonomy" id="1209958"/>
    <lineage>
        <taxon>Bacteria</taxon>
        <taxon>Pseudomonadati</taxon>
        <taxon>Pseudomonadota</taxon>
        <taxon>Alphaproteobacteria</taxon>
        <taxon>Hyphomicrobiales</taxon>
        <taxon>Phyllobacteriaceae</taxon>
        <taxon>Mesorhizobium</taxon>
    </lineage>
</organism>
<sequence>MAKDNGEMGINTRLAHSGNNPRDYFGFVNPPVVHASTVLYPDAASMAARSQKYTYGTRGTPTMDALTQAVDALEGSAGTIAVPSGLAAVTVPLLTFLAAGDHLLIVDSVYHPTRHFADTMLKRLGVEVEYYDPHIGAAIAALIKPNTKVVFTESPGSNTYEVQDIPAIAKAAHQAGAIVMMDNTWATPLYFKPLDHGVDISIHAATKYPAGHSDVLLGTVSANETYWKQLYEGFCSLGCCSGPDDIYQVLRGLRTMGVRLEHHRKSALSLARWLEEQPGVAQVLYPALESHPDHALWKRDFCGSSGVFSIVLKGGGQKAQHAFLDALKIFGLGYSWGGYESLAVPVFLGDRIVAKGSYEGPLVRLQVGLEDVDDLKADLLRGLAAAAATA</sequence>
<dbReference type="PIRSF" id="PIRSF001434">
    <property type="entry name" value="CGS"/>
    <property type="match status" value="1"/>
</dbReference>
<dbReference type="Proteomes" id="UP001276564">
    <property type="component" value="Unassembled WGS sequence"/>
</dbReference>
<reference evidence="7 8" key="1">
    <citation type="submission" date="2023-08" db="EMBL/GenBank/DDBJ databases">
        <title>Implementing the SeqCode for naming new Mesorhizobium species isolated from Vachellia karroo root nodules.</title>
        <authorList>
            <person name="Van Lill M."/>
        </authorList>
    </citation>
    <scope>NUCLEOTIDE SEQUENCE [LARGE SCALE GENOMIC DNA]</scope>
    <source>
        <strain evidence="7 8">VK4B</strain>
    </source>
</reference>
<dbReference type="InterPro" id="IPR015421">
    <property type="entry name" value="PyrdxlP-dep_Trfase_major"/>
</dbReference>
<dbReference type="Pfam" id="PF01053">
    <property type="entry name" value="Cys_Met_Meta_PP"/>
    <property type="match status" value="1"/>
</dbReference>
<dbReference type="InterPro" id="IPR015422">
    <property type="entry name" value="PyrdxlP-dep_Trfase_small"/>
</dbReference>
<comment type="similarity">
    <text evidence="2 6">Belongs to the trans-sulfuration enzymes family.</text>
</comment>
<comment type="catalytic activity">
    <reaction evidence="5">
        <text>L,L-cystathionine + H2O = L-homocysteine + pyruvate + NH4(+)</text>
        <dbReference type="Rhea" id="RHEA:13965"/>
        <dbReference type="ChEBI" id="CHEBI:15361"/>
        <dbReference type="ChEBI" id="CHEBI:15377"/>
        <dbReference type="ChEBI" id="CHEBI:28938"/>
        <dbReference type="ChEBI" id="CHEBI:58161"/>
        <dbReference type="ChEBI" id="CHEBI:58199"/>
    </reaction>
</comment>
<name>A0ABU5AUT3_9HYPH</name>
<dbReference type="Gene3D" id="3.90.1150.10">
    <property type="entry name" value="Aspartate Aminotransferase, domain 1"/>
    <property type="match status" value="1"/>
</dbReference>
<evidence type="ECO:0000256" key="3">
    <source>
        <dbReference type="ARBA" id="ARBA00022898"/>
    </source>
</evidence>
<dbReference type="InterPro" id="IPR015424">
    <property type="entry name" value="PyrdxlP-dep_Trfase"/>
</dbReference>
<evidence type="ECO:0000256" key="4">
    <source>
        <dbReference type="ARBA" id="ARBA00023239"/>
    </source>
</evidence>
<dbReference type="InterPro" id="IPR006233">
    <property type="entry name" value="Cys_b_lyase_bac"/>
</dbReference>
<dbReference type="PANTHER" id="PTHR43500">
    <property type="entry name" value="CYSTATHIONINE BETA-LYASE-RELATED"/>
    <property type="match status" value="1"/>
</dbReference>
<evidence type="ECO:0000313" key="8">
    <source>
        <dbReference type="Proteomes" id="UP001276564"/>
    </source>
</evidence>
<dbReference type="NCBIfam" id="NF004626">
    <property type="entry name" value="PRK05967.1"/>
    <property type="match status" value="1"/>
</dbReference>
<keyword evidence="4 7" id="KW-0456">Lyase</keyword>
<evidence type="ECO:0000256" key="1">
    <source>
        <dbReference type="ARBA" id="ARBA00001933"/>
    </source>
</evidence>
<accession>A0ABU5AUT3</accession>
<dbReference type="RefSeq" id="WP_320321715.1">
    <property type="nucleotide sequence ID" value="NZ_JAVIIP010000017.1"/>
</dbReference>
<evidence type="ECO:0000256" key="5">
    <source>
        <dbReference type="ARBA" id="ARBA00047517"/>
    </source>
</evidence>
<keyword evidence="8" id="KW-1185">Reference proteome</keyword>
<dbReference type="Gene3D" id="3.40.640.10">
    <property type="entry name" value="Type I PLP-dependent aspartate aminotransferase-like (Major domain)"/>
    <property type="match status" value="1"/>
</dbReference>
<dbReference type="EC" id="4.4.1.13" evidence="7"/>
<protein>
    <submittedName>
        <fullName evidence="7">Cystathionine beta-lyase</fullName>
        <ecNumber evidence="7">4.4.1.13</ecNumber>
    </submittedName>
</protein>
<dbReference type="CDD" id="cd00614">
    <property type="entry name" value="CGS_like"/>
    <property type="match status" value="1"/>
</dbReference>
<evidence type="ECO:0000313" key="7">
    <source>
        <dbReference type="EMBL" id="MDX8541023.1"/>
    </source>
</evidence>
<dbReference type="PANTHER" id="PTHR43500:SF1">
    <property type="entry name" value="CYSTATHIONINE BETA-LYASE-RELATED"/>
    <property type="match status" value="1"/>
</dbReference>
<dbReference type="SUPFAM" id="SSF53383">
    <property type="entry name" value="PLP-dependent transferases"/>
    <property type="match status" value="1"/>
</dbReference>
<gene>
    <name evidence="7" type="ORF">RFM23_25735</name>
</gene>
<evidence type="ECO:0000256" key="2">
    <source>
        <dbReference type="ARBA" id="ARBA00009077"/>
    </source>
</evidence>
<dbReference type="InterPro" id="IPR000277">
    <property type="entry name" value="Cys/Met-Metab_PyrdxlP-dep_enz"/>
</dbReference>
<dbReference type="EMBL" id="JAVIIP010000017">
    <property type="protein sequence ID" value="MDX8541023.1"/>
    <property type="molecule type" value="Genomic_DNA"/>
</dbReference>
<comment type="cofactor">
    <cofactor evidence="1 6">
        <name>pyridoxal 5'-phosphate</name>
        <dbReference type="ChEBI" id="CHEBI:597326"/>
    </cofactor>
</comment>
<proteinExistence type="inferred from homology"/>
<keyword evidence="3 6" id="KW-0663">Pyridoxal phosphate</keyword>
<dbReference type="NCBIfam" id="TIGR01324">
    <property type="entry name" value="cysta_beta_ly_B"/>
    <property type="match status" value="1"/>
</dbReference>
<evidence type="ECO:0000256" key="6">
    <source>
        <dbReference type="RuleBase" id="RU362118"/>
    </source>
</evidence>
<dbReference type="GO" id="GO:0047804">
    <property type="term" value="F:cysteine-S-conjugate beta-lyase activity"/>
    <property type="evidence" value="ECO:0007669"/>
    <property type="project" value="UniProtKB-EC"/>
</dbReference>